<sequence length="216" mass="24626">MPSTGKIMGSVLLLGLVICLLAVSVRGNPDQGLKKEKYAKGKYSKIFEEITGAPEFCHKRACPKYTPEYELRYYEESKWLSINKSANANDTRSLFMTLFRYITGNNSENQTIAMTVPVLKKILPNENMVLSFYITQPNAPKPNDPRLYFETFPAQNVYGRVFGGFAKKKDNEENKQKLIDAVGASKVESNFYFVASYDAPWVQNDRHNEIWLLAKN</sequence>
<organism evidence="3 4">
    <name type="scientific">Acanthosepion pharaonis</name>
    <name type="common">Pharaoh cuttlefish</name>
    <name type="synonym">Sepia pharaonis</name>
    <dbReference type="NCBI Taxonomy" id="158019"/>
    <lineage>
        <taxon>Eukaryota</taxon>
        <taxon>Metazoa</taxon>
        <taxon>Spiralia</taxon>
        <taxon>Lophotrochozoa</taxon>
        <taxon>Mollusca</taxon>
        <taxon>Cephalopoda</taxon>
        <taxon>Coleoidea</taxon>
        <taxon>Decapodiformes</taxon>
        <taxon>Sepiida</taxon>
        <taxon>Sepiina</taxon>
        <taxon>Sepiidae</taxon>
        <taxon>Acanthosepion</taxon>
    </lineage>
</organism>
<feature type="chain" id="PRO_5032514256" description="Heme-binding protein 2" evidence="2">
    <location>
        <begin position="28"/>
        <end position="216"/>
    </location>
</feature>
<evidence type="ECO:0008006" key="5">
    <source>
        <dbReference type="Google" id="ProtNLM"/>
    </source>
</evidence>
<comment type="caution">
    <text evidence="3">The sequence shown here is derived from an EMBL/GenBank/DDBJ whole genome shotgun (WGS) entry which is preliminary data.</text>
</comment>
<comment type="similarity">
    <text evidence="1">Belongs to the HEBP family.</text>
</comment>
<dbReference type="SUPFAM" id="SSF55136">
    <property type="entry name" value="Probable bacterial effector-binding domain"/>
    <property type="match status" value="1"/>
</dbReference>
<evidence type="ECO:0000313" key="4">
    <source>
        <dbReference type="Proteomes" id="UP000597762"/>
    </source>
</evidence>
<proteinExistence type="inferred from homology"/>
<keyword evidence="2" id="KW-0732">Signal</keyword>
<dbReference type="InterPro" id="IPR006917">
    <property type="entry name" value="SOUL_heme-bd"/>
</dbReference>
<dbReference type="OrthoDB" id="6424451at2759"/>
<feature type="signal peptide" evidence="2">
    <location>
        <begin position="1"/>
        <end position="27"/>
    </location>
</feature>
<dbReference type="AlphaFoldDB" id="A0A812CSJ9"/>
<dbReference type="InterPro" id="IPR011256">
    <property type="entry name" value="Reg_factor_effector_dom_sf"/>
</dbReference>
<gene>
    <name evidence="3" type="ORF">SPHA_42670</name>
</gene>
<protein>
    <recommendedName>
        <fullName evidence="5">Heme-binding protein 2</fullName>
    </recommendedName>
</protein>
<dbReference type="Gene3D" id="3.20.80.10">
    <property type="entry name" value="Regulatory factor, effector binding domain"/>
    <property type="match status" value="1"/>
</dbReference>
<keyword evidence="4" id="KW-1185">Reference proteome</keyword>
<dbReference type="PANTHER" id="PTHR11220">
    <property type="entry name" value="HEME-BINDING PROTEIN-RELATED"/>
    <property type="match status" value="1"/>
</dbReference>
<evidence type="ECO:0000313" key="3">
    <source>
        <dbReference type="EMBL" id="CAE1281055.1"/>
    </source>
</evidence>
<evidence type="ECO:0000256" key="2">
    <source>
        <dbReference type="SAM" id="SignalP"/>
    </source>
</evidence>
<dbReference type="Proteomes" id="UP000597762">
    <property type="component" value="Unassembled WGS sequence"/>
</dbReference>
<reference evidence="3" key="1">
    <citation type="submission" date="2021-01" db="EMBL/GenBank/DDBJ databases">
        <authorList>
            <person name="Li R."/>
            <person name="Bekaert M."/>
        </authorList>
    </citation>
    <scope>NUCLEOTIDE SEQUENCE</scope>
    <source>
        <strain evidence="3">Farmed</strain>
    </source>
</reference>
<evidence type="ECO:0000256" key="1">
    <source>
        <dbReference type="ARBA" id="ARBA00009817"/>
    </source>
</evidence>
<dbReference type="EMBL" id="CAHIKZ030002096">
    <property type="protein sequence ID" value="CAE1281055.1"/>
    <property type="molecule type" value="Genomic_DNA"/>
</dbReference>
<dbReference type="PANTHER" id="PTHR11220:SF1">
    <property type="entry name" value="HEME-BINDING PROTEIN 2"/>
    <property type="match status" value="1"/>
</dbReference>
<name>A0A812CSJ9_ACAPH</name>
<dbReference type="Pfam" id="PF04832">
    <property type="entry name" value="SOUL"/>
    <property type="match status" value="1"/>
</dbReference>
<accession>A0A812CSJ9</accession>